<evidence type="ECO:0000313" key="2">
    <source>
        <dbReference type="Proteomes" id="UP001153678"/>
    </source>
</evidence>
<comment type="caution">
    <text evidence="1">The sequence shown here is derived from an EMBL/GenBank/DDBJ whole genome shotgun (WGS) entry which is preliminary data.</text>
</comment>
<protein>
    <submittedName>
        <fullName evidence="1">6359_t:CDS:1</fullName>
    </submittedName>
</protein>
<accession>A0A9W4T9F9</accession>
<name>A0A9W4T9F9_9GLOM</name>
<dbReference type="Proteomes" id="UP001153678">
    <property type="component" value="Unassembled WGS sequence"/>
</dbReference>
<dbReference type="AlphaFoldDB" id="A0A9W4T9F9"/>
<gene>
    <name evidence="1" type="ORF">FWILDA_LOCUS17717</name>
</gene>
<organism evidence="1 2">
    <name type="scientific">Funneliformis geosporum</name>
    <dbReference type="NCBI Taxonomy" id="1117311"/>
    <lineage>
        <taxon>Eukaryota</taxon>
        <taxon>Fungi</taxon>
        <taxon>Fungi incertae sedis</taxon>
        <taxon>Mucoromycota</taxon>
        <taxon>Glomeromycotina</taxon>
        <taxon>Glomeromycetes</taxon>
        <taxon>Glomerales</taxon>
        <taxon>Glomeraceae</taxon>
        <taxon>Funneliformis</taxon>
    </lineage>
</organism>
<dbReference type="EMBL" id="CAMKVN010014794">
    <property type="protein sequence ID" value="CAI2196715.1"/>
    <property type="molecule type" value="Genomic_DNA"/>
</dbReference>
<proteinExistence type="predicted"/>
<feature type="non-terminal residue" evidence="1">
    <location>
        <position position="78"/>
    </location>
</feature>
<keyword evidence="2" id="KW-1185">Reference proteome</keyword>
<evidence type="ECO:0000313" key="1">
    <source>
        <dbReference type="EMBL" id="CAI2196715.1"/>
    </source>
</evidence>
<sequence length="78" mass="8779">MTKLSGIFSTIYDIVDRLKKTGKVEHLPYPGCPLILTPNKCRYLGHLLQVNNATTLALMTTNLNNMYPDLNVSTRTIQ</sequence>
<dbReference type="OrthoDB" id="2340156at2759"/>
<reference evidence="1" key="1">
    <citation type="submission" date="2022-08" db="EMBL/GenBank/DDBJ databases">
        <authorList>
            <person name="Kallberg Y."/>
            <person name="Tangrot J."/>
            <person name="Rosling A."/>
        </authorList>
    </citation>
    <scope>NUCLEOTIDE SEQUENCE</scope>
    <source>
        <strain evidence="1">Wild A</strain>
    </source>
</reference>